<organism evidence="1 2">
    <name type="scientific">Rhynchophorus ferrugineus</name>
    <name type="common">Red palm weevil</name>
    <name type="synonym">Curculio ferrugineus</name>
    <dbReference type="NCBI Taxonomy" id="354439"/>
    <lineage>
        <taxon>Eukaryota</taxon>
        <taxon>Metazoa</taxon>
        <taxon>Ecdysozoa</taxon>
        <taxon>Arthropoda</taxon>
        <taxon>Hexapoda</taxon>
        <taxon>Insecta</taxon>
        <taxon>Pterygota</taxon>
        <taxon>Neoptera</taxon>
        <taxon>Endopterygota</taxon>
        <taxon>Coleoptera</taxon>
        <taxon>Polyphaga</taxon>
        <taxon>Cucujiformia</taxon>
        <taxon>Curculionidae</taxon>
        <taxon>Dryophthorinae</taxon>
        <taxon>Rhynchophorus</taxon>
    </lineage>
</organism>
<dbReference type="AlphaFoldDB" id="A0A834HXN5"/>
<protein>
    <submittedName>
        <fullName evidence="1">Uncharacterized protein</fullName>
    </submittedName>
</protein>
<name>A0A834HXN5_RHYFE</name>
<dbReference type="EMBL" id="JAACXV010014245">
    <property type="protein sequence ID" value="KAF7269254.1"/>
    <property type="molecule type" value="Genomic_DNA"/>
</dbReference>
<dbReference type="Proteomes" id="UP000625711">
    <property type="component" value="Unassembled WGS sequence"/>
</dbReference>
<evidence type="ECO:0000313" key="2">
    <source>
        <dbReference type="Proteomes" id="UP000625711"/>
    </source>
</evidence>
<reference evidence="1" key="1">
    <citation type="submission" date="2020-08" db="EMBL/GenBank/DDBJ databases">
        <title>Genome sequencing and assembly of the red palm weevil Rhynchophorus ferrugineus.</title>
        <authorList>
            <person name="Dias G.B."/>
            <person name="Bergman C.M."/>
            <person name="Manee M."/>
        </authorList>
    </citation>
    <scope>NUCLEOTIDE SEQUENCE</scope>
    <source>
        <strain evidence="1">AA-2017</strain>
        <tissue evidence="1">Whole larva</tissue>
    </source>
</reference>
<proteinExistence type="predicted"/>
<comment type="caution">
    <text evidence="1">The sequence shown here is derived from an EMBL/GenBank/DDBJ whole genome shotgun (WGS) entry which is preliminary data.</text>
</comment>
<sequence>MAISYLVGAARKQSPTYLRRDLISLLLQRHEISRKDRYGTGPAPTLICIGSNVDPPKFYGPRRERGYAEICRLIWKYNMSGEKYLYRC</sequence>
<keyword evidence="2" id="KW-1185">Reference proteome</keyword>
<evidence type="ECO:0000313" key="1">
    <source>
        <dbReference type="EMBL" id="KAF7269254.1"/>
    </source>
</evidence>
<accession>A0A834HXN5</accession>
<gene>
    <name evidence="1" type="ORF">GWI33_017710</name>
</gene>